<dbReference type="RefSeq" id="WP_380540844.1">
    <property type="nucleotide sequence ID" value="NZ_JBHFAB010000023.1"/>
</dbReference>
<proteinExistence type="predicted"/>
<comment type="caution">
    <text evidence="1">The sequence shown here is derived from an EMBL/GenBank/DDBJ whole genome shotgun (WGS) entry which is preliminary data.</text>
</comment>
<protein>
    <submittedName>
        <fullName evidence="1">Uncharacterized protein</fullName>
    </submittedName>
</protein>
<sequence>MVRVAAHDQVALAEIDLYGDLIIAAAATPFERLSADRIDQVLRVRPIGRLGQADPDDVRIPVQRDPAES</sequence>
<dbReference type="Proteomes" id="UP001592531">
    <property type="component" value="Unassembled WGS sequence"/>
</dbReference>
<evidence type="ECO:0000313" key="2">
    <source>
        <dbReference type="Proteomes" id="UP001592531"/>
    </source>
</evidence>
<name>A0ABV6W2D6_9ACTN</name>
<organism evidence="1 2">
    <name type="scientific">Streptacidiphilus cavernicola</name>
    <dbReference type="NCBI Taxonomy" id="3342716"/>
    <lineage>
        <taxon>Bacteria</taxon>
        <taxon>Bacillati</taxon>
        <taxon>Actinomycetota</taxon>
        <taxon>Actinomycetes</taxon>
        <taxon>Kitasatosporales</taxon>
        <taxon>Streptomycetaceae</taxon>
        <taxon>Streptacidiphilus</taxon>
    </lineage>
</organism>
<gene>
    <name evidence="1" type="ORF">ACEZDE_26480</name>
</gene>
<accession>A0ABV6W2D6</accession>
<reference evidence="1 2" key="1">
    <citation type="submission" date="2024-09" db="EMBL/GenBank/DDBJ databases">
        <authorList>
            <person name="Lee S.D."/>
        </authorList>
    </citation>
    <scope>NUCLEOTIDE SEQUENCE [LARGE SCALE GENOMIC DNA]</scope>
    <source>
        <strain evidence="1 2">N8-3</strain>
    </source>
</reference>
<dbReference type="EMBL" id="JBHFAB010000023">
    <property type="protein sequence ID" value="MFC1420160.1"/>
    <property type="molecule type" value="Genomic_DNA"/>
</dbReference>
<keyword evidence="2" id="KW-1185">Reference proteome</keyword>
<evidence type="ECO:0000313" key="1">
    <source>
        <dbReference type="EMBL" id="MFC1420160.1"/>
    </source>
</evidence>